<keyword evidence="1" id="KW-0175">Coiled coil</keyword>
<dbReference type="HOGENOM" id="CLU_052982_0_0_4"/>
<dbReference type="Gene3D" id="1.10.10.10">
    <property type="entry name" value="Winged helix-like DNA-binding domain superfamily/Winged helix DNA-binding domain"/>
    <property type="match status" value="1"/>
</dbReference>
<dbReference type="Proteomes" id="UP000066014">
    <property type="component" value="Chromosome"/>
</dbReference>
<organism evidence="3 4">
    <name type="scientific">Serpentinimonas maccroryi</name>
    <dbReference type="NCBI Taxonomy" id="1458426"/>
    <lineage>
        <taxon>Bacteria</taxon>
        <taxon>Pseudomonadati</taxon>
        <taxon>Pseudomonadota</taxon>
        <taxon>Betaproteobacteria</taxon>
        <taxon>Burkholderiales</taxon>
        <taxon>Comamonadaceae</taxon>
        <taxon>Serpentinimonas</taxon>
    </lineage>
</organism>
<dbReference type="PROSITE" id="PS50921">
    <property type="entry name" value="ANTAR"/>
    <property type="match status" value="1"/>
</dbReference>
<dbReference type="Pfam" id="PF03861">
    <property type="entry name" value="ANTAR"/>
    <property type="match status" value="1"/>
</dbReference>
<dbReference type="KEGG" id="cbab:SMCB_0988"/>
<evidence type="ECO:0000313" key="3">
    <source>
        <dbReference type="EMBL" id="BAO83216.1"/>
    </source>
</evidence>
<dbReference type="InterPro" id="IPR011006">
    <property type="entry name" value="CheY-like_superfamily"/>
</dbReference>
<accession>A0A060NL21</accession>
<dbReference type="AlphaFoldDB" id="A0A060NL21"/>
<feature type="coiled-coil region" evidence="1">
    <location>
        <begin position="362"/>
        <end position="389"/>
    </location>
</feature>
<dbReference type="SMART" id="SM01012">
    <property type="entry name" value="ANTAR"/>
    <property type="match status" value="1"/>
</dbReference>
<keyword evidence="4" id="KW-1185">Reference proteome</keyword>
<dbReference type="Pfam" id="PF08376">
    <property type="entry name" value="NIT"/>
    <property type="match status" value="1"/>
</dbReference>
<evidence type="ECO:0000256" key="1">
    <source>
        <dbReference type="SAM" id="Coils"/>
    </source>
</evidence>
<dbReference type="InterPro" id="IPR013587">
    <property type="entry name" value="Nitrate/nitrite_sensing"/>
</dbReference>
<evidence type="ECO:0000259" key="2">
    <source>
        <dbReference type="PROSITE" id="PS50921"/>
    </source>
</evidence>
<protein>
    <submittedName>
        <fullName evidence="3">Response regulator with putative antiterminator output domain</fullName>
    </submittedName>
</protein>
<dbReference type="InterPro" id="IPR005561">
    <property type="entry name" value="ANTAR"/>
</dbReference>
<reference evidence="3 4" key="1">
    <citation type="journal article" date="2014" name="Nat. Commun.">
        <title>Physiological and genomic features of highly alkaliphilic hydrogen-utilizing Betaproteobacteria from a continental serpentinizing site.</title>
        <authorList>
            <person name="Suzuki S."/>
            <person name="Kuenen J.G."/>
            <person name="Schipper K."/>
            <person name="van der Velde S."/>
            <person name="Ishii S."/>
            <person name="Wu A."/>
            <person name="Sorokin D.Y."/>
            <person name="Tenney A."/>
            <person name="Meng X.Y."/>
            <person name="Morrill P.L."/>
            <person name="Kamagata Y."/>
            <person name="Muyzer G."/>
            <person name="Nealson K.H."/>
        </authorList>
    </citation>
    <scope>NUCLEOTIDE SEQUENCE [LARGE SCALE GENOMIC DNA]</scope>
    <source>
        <strain evidence="3 4">B1</strain>
    </source>
</reference>
<feature type="domain" description="ANTAR" evidence="2">
    <location>
        <begin position="372"/>
        <end position="433"/>
    </location>
</feature>
<dbReference type="STRING" id="1458426.SMCB_0988"/>
<sequence length="443" mass="48233">MKHVPQPRRRLTTPSMTSSLSFLLAAKHTELSELQRLAQSIALARSTAALVHELQRERGLSSLWVGQASMGQAPPESDLRQQTRCTDRWVAQWLHESAALIAAPSAHGARLLSRVAYALQGLEALALLRSRVAAMALGTQGLSADYARLIASLLAVVFEAADSASAPELLRPLVALFNLMQGKEWAGQERAAGAALLASAQAQAHEQAHLIDLIEAQQRCLEVFESFASAALLPFWQERQRAQPLVERSRMRRLLLQTPAGGALEPAQSRVWFACCSQCMDEMRPVEDQLTQSLVAQASACMAQVQAEIGQLEQRQHQAGSAANGANGASETQRSSAFFEAARPTLQPTPQGLAGGLEKSVLDLVQEQGQRLQAAAAELETLRASLNERKLIERAKGLLMAHQQLDEPTAHKALRELAMNQNKRMVDVAEAVLSMSRLLAPRR</sequence>
<proteinExistence type="predicted"/>
<gene>
    <name evidence="3" type="ORF">SMCB_0988</name>
</gene>
<name>A0A060NL21_9BURK</name>
<dbReference type="InterPro" id="IPR036388">
    <property type="entry name" value="WH-like_DNA-bd_sf"/>
</dbReference>
<dbReference type="SUPFAM" id="SSF52172">
    <property type="entry name" value="CheY-like"/>
    <property type="match status" value="1"/>
</dbReference>
<dbReference type="EMBL" id="AP014569">
    <property type="protein sequence ID" value="BAO83216.1"/>
    <property type="molecule type" value="Genomic_DNA"/>
</dbReference>
<evidence type="ECO:0000313" key="4">
    <source>
        <dbReference type="Proteomes" id="UP000066014"/>
    </source>
</evidence>
<dbReference type="GO" id="GO:0003723">
    <property type="term" value="F:RNA binding"/>
    <property type="evidence" value="ECO:0007669"/>
    <property type="project" value="InterPro"/>
</dbReference>